<comment type="catalytic activity">
    <reaction evidence="3 4">
        <text>[thioredoxin]-disulfide + L-methionine + H2O = L-methionine (S)-S-oxide + [thioredoxin]-dithiol</text>
        <dbReference type="Rhea" id="RHEA:19993"/>
        <dbReference type="Rhea" id="RHEA-COMP:10698"/>
        <dbReference type="Rhea" id="RHEA-COMP:10700"/>
        <dbReference type="ChEBI" id="CHEBI:15377"/>
        <dbReference type="ChEBI" id="CHEBI:29950"/>
        <dbReference type="ChEBI" id="CHEBI:50058"/>
        <dbReference type="ChEBI" id="CHEBI:57844"/>
        <dbReference type="ChEBI" id="CHEBI:58772"/>
        <dbReference type="EC" id="1.8.4.11"/>
    </reaction>
</comment>
<comment type="caution">
    <text evidence="7">The sequence shown here is derived from an EMBL/GenBank/DDBJ whole genome shotgun (WGS) entry which is preliminary data.</text>
</comment>
<evidence type="ECO:0000256" key="4">
    <source>
        <dbReference type="HAMAP-Rule" id="MF_01401"/>
    </source>
</evidence>
<gene>
    <name evidence="4 7" type="primary">msrA</name>
    <name evidence="7" type="ORF">HHL27_12845</name>
</gene>
<evidence type="ECO:0000256" key="3">
    <source>
        <dbReference type="ARBA" id="ARBA00048782"/>
    </source>
</evidence>
<evidence type="ECO:0000313" key="7">
    <source>
        <dbReference type="EMBL" id="NML94553.1"/>
    </source>
</evidence>
<dbReference type="PANTHER" id="PTHR43774:SF1">
    <property type="entry name" value="PEPTIDE METHIONINE SULFOXIDE REDUCTASE MSRA 2"/>
    <property type="match status" value="1"/>
</dbReference>
<sequence>MDLDHASLCQGLLSLASAGLCHRFDRHGSDDRRQGPRQRSSGPIRHGSGAVKSARSRLGVAVLALVISACQQPAMAEQAYRAPDAAVRANETPGRHTAIFAGGCFWGMEAVFSHLKGVSSVVSGYTGGNRVQADYETVSSGTTGHAESVRVTYDPSVIRYDQLLQVFFGVASDPTQLNRQEPDVGTQYRNALFPADKEQARVAAGYIAQLRRLDPWKRPIVTRIEAFKGFYPAEDYHQDFALKNPDHGYIRRWDAPKVAALQRTFPQFWKSTFTPR</sequence>
<dbReference type="HAMAP" id="MF_01401">
    <property type="entry name" value="MsrA"/>
    <property type="match status" value="1"/>
</dbReference>
<feature type="region of interest" description="Disordered" evidence="5">
    <location>
        <begin position="26"/>
        <end position="51"/>
    </location>
</feature>
<dbReference type="GO" id="GO:0008113">
    <property type="term" value="F:peptide-methionine (S)-S-oxide reductase activity"/>
    <property type="evidence" value="ECO:0007669"/>
    <property type="project" value="UniProtKB-UniRule"/>
</dbReference>
<evidence type="ECO:0000256" key="2">
    <source>
        <dbReference type="ARBA" id="ARBA00047806"/>
    </source>
</evidence>
<evidence type="ECO:0000256" key="1">
    <source>
        <dbReference type="ARBA" id="ARBA00023002"/>
    </source>
</evidence>
<feature type="active site" evidence="4">
    <location>
        <position position="104"/>
    </location>
</feature>
<dbReference type="Proteomes" id="UP000583556">
    <property type="component" value="Unassembled WGS sequence"/>
</dbReference>
<dbReference type="Pfam" id="PF01625">
    <property type="entry name" value="PMSR"/>
    <property type="match status" value="1"/>
</dbReference>
<dbReference type="Gene3D" id="3.30.1060.10">
    <property type="entry name" value="Peptide methionine sulphoxide reductase MsrA"/>
    <property type="match status" value="1"/>
</dbReference>
<organism evidence="7 8">
    <name type="scientific">Novosphingobium olei</name>
    <dbReference type="NCBI Taxonomy" id="2728851"/>
    <lineage>
        <taxon>Bacteria</taxon>
        <taxon>Pseudomonadati</taxon>
        <taxon>Pseudomonadota</taxon>
        <taxon>Alphaproteobacteria</taxon>
        <taxon>Sphingomonadales</taxon>
        <taxon>Sphingomonadaceae</taxon>
        <taxon>Novosphingobium</taxon>
    </lineage>
</organism>
<protein>
    <recommendedName>
        <fullName evidence="4">Peptide methionine sulfoxide reductase MsrA</fullName>
        <shortName evidence="4">Protein-methionine-S-oxide reductase</shortName>
        <ecNumber evidence="4">1.8.4.11</ecNumber>
    </recommendedName>
    <alternativeName>
        <fullName evidence="4">Peptide-methionine (S)-S-oxide reductase</fullName>
        <shortName evidence="4">Peptide Met(O) reductase</shortName>
    </alternativeName>
</protein>
<comment type="function">
    <text evidence="4">Has an important function as a repair enzyme for proteins that have been inactivated by oxidation. Catalyzes the reversible oxidation-reduction of methionine sulfoxide in proteins to methionine.</text>
</comment>
<reference evidence="7 8" key="1">
    <citation type="submission" date="2020-04" db="EMBL/GenBank/DDBJ databases">
        <title>Novosphingobium sp. TW-4 isolated from soil.</title>
        <authorList>
            <person name="Dahal R.H."/>
            <person name="Chaudhary D.K."/>
        </authorList>
    </citation>
    <scope>NUCLEOTIDE SEQUENCE [LARGE SCALE GENOMIC DNA]</scope>
    <source>
        <strain evidence="7 8">TW-4</strain>
    </source>
</reference>
<name>A0A7Y0GAW9_9SPHN</name>
<dbReference type="InterPro" id="IPR002569">
    <property type="entry name" value="Met_Sox_Rdtase_MsrA_dom"/>
</dbReference>
<dbReference type="AlphaFoldDB" id="A0A7Y0GAW9"/>
<dbReference type="EC" id="1.8.4.11" evidence="4"/>
<keyword evidence="8" id="KW-1185">Reference proteome</keyword>
<dbReference type="EMBL" id="JABBGM010000005">
    <property type="protein sequence ID" value="NML94553.1"/>
    <property type="molecule type" value="Genomic_DNA"/>
</dbReference>
<dbReference type="InterPro" id="IPR036509">
    <property type="entry name" value="Met_Sox_Rdtase_MsrA_sf"/>
</dbReference>
<comment type="catalytic activity">
    <reaction evidence="2 4">
        <text>L-methionyl-[protein] + [thioredoxin]-disulfide + H2O = L-methionyl-(S)-S-oxide-[protein] + [thioredoxin]-dithiol</text>
        <dbReference type="Rhea" id="RHEA:14217"/>
        <dbReference type="Rhea" id="RHEA-COMP:10698"/>
        <dbReference type="Rhea" id="RHEA-COMP:10700"/>
        <dbReference type="Rhea" id="RHEA-COMP:12313"/>
        <dbReference type="Rhea" id="RHEA-COMP:12315"/>
        <dbReference type="ChEBI" id="CHEBI:15377"/>
        <dbReference type="ChEBI" id="CHEBI:16044"/>
        <dbReference type="ChEBI" id="CHEBI:29950"/>
        <dbReference type="ChEBI" id="CHEBI:44120"/>
        <dbReference type="ChEBI" id="CHEBI:50058"/>
        <dbReference type="EC" id="1.8.4.11"/>
    </reaction>
</comment>
<evidence type="ECO:0000256" key="5">
    <source>
        <dbReference type="SAM" id="MobiDB-lite"/>
    </source>
</evidence>
<comment type="similarity">
    <text evidence="4">Belongs to the MsrA Met sulfoxide reductase family.</text>
</comment>
<accession>A0A7Y0GAW9</accession>
<feature type="domain" description="Peptide methionine sulphoxide reductase MsrA" evidence="6">
    <location>
        <begin position="97"/>
        <end position="249"/>
    </location>
</feature>
<dbReference type="SUPFAM" id="SSF55068">
    <property type="entry name" value="Peptide methionine sulfoxide reductase"/>
    <property type="match status" value="1"/>
</dbReference>
<proteinExistence type="inferred from homology"/>
<evidence type="ECO:0000259" key="6">
    <source>
        <dbReference type="Pfam" id="PF01625"/>
    </source>
</evidence>
<evidence type="ECO:0000313" key="8">
    <source>
        <dbReference type="Proteomes" id="UP000583556"/>
    </source>
</evidence>
<dbReference type="NCBIfam" id="TIGR00401">
    <property type="entry name" value="msrA"/>
    <property type="match status" value="1"/>
</dbReference>
<keyword evidence="1 4" id="KW-0560">Oxidoreductase</keyword>
<dbReference type="PANTHER" id="PTHR43774">
    <property type="entry name" value="PEPTIDE METHIONINE SULFOXIDE REDUCTASE"/>
    <property type="match status" value="1"/>
</dbReference>